<dbReference type="GO" id="GO:0003677">
    <property type="term" value="F:DNA binding"/>
    <property type="evidence" value="ECO:0007669"/>
    <property type="project" value="InterPro"/>
</dbReference>
<dbReference type="CDD" id="cd00093">
    <property type="entry name" value="HTH_XRE"/>
    <property type="match status" value="1"/>
</dbReference>
<dbReference type="SUPFAM" id="SSF47413">
    <property type="entry name" value="lambda repressor-like DNA-binding domains"/>
    <property type="match status" value="1"/>
</dbReference>
<dbReference type="Gene3D" id="1.10.260.40">
    <property type="entry name" value="lambda repressor-like DNA-binding domains"/>
    <property type="match status" value="1"/>
</dbReference>
<sequence>MGATAIPAGERMSRAPLWRDALGAFLRRERLAQGRILSDVAGEADVSTQYLSEIERGRKEPSSEILGSVADALGLSLLDVAAGVASELGAVPSGARSDASAHAVRRAPVLDLTVARSRAGGSPQGASSGASGAGQPRSILLAA</sequence>
<evidence type="ECO:0000313" key="3">
    <source>
        <dbReference type="EMBL" id="QAY72976.1"/>
    </source>
</evidence>
<evidence type="ECO:0000313" key="4">
    <source>
        <dbReference type="Proteomes" id="UP000291259"/>
    </source>
</evidence>
<accession>A0A4P6FBH5</accession>
<gene>
    <name evidence="3" type="ORF">ET445_06075</name>
</gene>
<dbReference type="RefSeq" id="WP_129189779.1">
    <property type="nucleotide sequence ID" value="NZ_CP035491.1"/>
</dbReference>
<dbReference type="SMART" id="SM00530">
    <property type="entry name" value="HTH_XRE"/>
    <property type="match status" value="1"/>
</dbReference>
<dbReference type="AlphaFoldDB" id="A0A4P6FBH5"/>
<dbReference type="KEGG" id="agf:ET445_06075"/>
<feature type="region of interest" description="Disordered" evidence="1">
    <location>
        <begin position="118"/>
        <end position="143"/>
    </location>
</feature>
<feature type="domain" description="HTH cro/C1-type" evidence="2">
    <location>
        <begin position="26"/>
        <end position="80"/>
    </location>
</feature>
<dbReference type="Pfam" id="PF01381">
    <property type="entry name" value="HTH_3"/>
    <property type="match status" value="1"/>
</dbReference>
<keyword evidence="4" id="KW-1185">Reference proteome</keyword>
<dbReference type="EMBL" id="CP035491">
    <property type="protein sequence ID" value="QAY72976.1"/>
    <property type="molecule type" value="Genomic_DNA"/>
</dbReference>
<dbReference type="InterPro" id="IPR001387">
    <property type="entry name" value="Cro/C1-type_HTH"/>
</dbReference>
<evidence type="ECO:0000256" key="1">
    <source>
        <dbReference type="SAM" id="MobiDB-lite"/>
    </source>
</evidence>
<name>A0A4P6FBH5_9MICO</name>
<dbReference type="InterPro" id="IPR010982">
    <property type="entry name" value="Lambda_DNA-bd_dom_sf"/>
</dbReference>
<organism evidence="3 4">
    <name type="scientific">Agromyces protaetiae</name>
    <dbReference type="NCBI Taxonomy" id="2509455"/>
    <lineage>
        <taxon>Bacteria</taxon>
        <taxon>Bacillati</taxon>
        <taxon>Actinomycetota</taxon>
        <taxon>Actinomycetes</taxon>
        <taxon>Micrococcales</taxon>
        <taxon>Microbacteriaceae</taxon>
        <taxon>Agromyces</taxon>
    </lineage>
</organism>
<protein>
    <submittedName>
        <fullName evidence="3">XRE family transcriptional regulator</fullName>
    </submittedName>
</protein>
<dbReference type="Proteomes" id="UP000291259">
    <property type="component" value="Chromosome"/>
</dbReference>
<dbReference type="PROSITE" id="PS50943">
    <property type="entry name" value="HTH_CROC1"/>
    <property type="match status" value="1"/>
</dbReference>
<evidence type="ECO:0000259" key="2">
    <source>
        <dbReference type="PROSITE" id="PS50943"/>
    </source>
</evidence>
<proteinExistence type="predicted"/>
<reference evidence="3 4" key="1">
    <citation type="submission" date="2019-01" db="EMBL/GenBank/DDBJ databases">
        <title>Genome sequencing of strain FW100M-8.</title>
        <authorList>
            <person name="Heo J."/>
            <person name="Kim S.-J."/>
            <person name="Kim J.-S."/>
            <person name="Hong S.-B."/>
            <person name="Kwon S.-W."/>
        </authorList>
    </citation>
    <scope>NUCLEOTIDE SEQUENCE [LARGE SCALE GENOMIC DNA]</scope>
    <source>
        <strain evidence="3 4">FW100M-8</strain>
    </source>
</reference>
<dbReference type="OrthoDB" id="3188736at2"/>